<organism evidence="2 3">
    <name type="scientific">Vitrella brassicaformis (strain CCMP3155)</name>
    <dbReference type="NCBI Taxonomy" id="1169540"/>
    <lineage>
        <taxon>Eukaryota</taxon>
        <taxon>Sar</taxon>
        <taxon>Alveolata</taxon>
        <taxon>Colpodellida</taxon>
        <taxon>Vitrellaceae</taxon>
        <taxon>Vitrella</taxon>
    </lineage>
</organism>
<sequence>METPRNPVNEVHRNAFWTTVCKKEAASSREWTERWGNLLLKQRPQVADWGLQITDVEHELEWVRQRSPRKITFTTITTQQAAQPASRYTNIERFGINHYGRRRPENDIQPTPRGGK</sequence>
<proteinExistence type="predicted"/>
<accession>A0A0G4GNM9</accession>
<evidence type="ECO:0000256" key="1">
    <source>
        <dbReference type="SAM" id="MobiDB-lite"/>
    </source>
</evidence>
<dbReference type="InParanoid" id="A0A0G4GNM9"/>
<evidence type="ECO:0000313" key="2">
    <source>
        <dbReference type="EMBL" id="CEM31892.1"/>
    </source>
</evidence>
<dbReference type="AlphaFoldDB" id="A0A0G4GNM9"/>
<name>A0A0G4GNM9_VITBC</name>
<keyword evidence="3" id="KW-1185">Reference proteome</keyword>
<dbReference type="VEuPathDB" id="CryptoDB:Vbra_2317"/>
<dbReference type="EMBL" id="CDMY01000738">
    <property type="protein sequence ID" value="CEM31892.1"/>
    <property type="molecule type" value="Genomic_DNA"/>
</dbReference>
<reference evidence="2 3" key="1">
    <citation type="submission" date="2014-11" db="EMBL/GenBank/DDBJ databases">
        <authorList>
            <person name="Zhu J."/>
            <person name="Qi W."/>
            <person name="Song R."/>
        </authorList>
    </citation>
    <scope>NUCLEOTIDE SEQUENCE [LARGE SCALE GENOMIC DNA]</scope>
</reference>
<dbReference type="Proteomes" id="UP000041254">
    <property type="component" value="Unassembled WGS sequence"/>
</dbReference>
<protein>
    <submittedName>
        <fullName evidence="2">Uncharacterized protein</fullName>
    </submittedName>
</protein>
<gene>
    <name evidence="2" type="ORF">Vbra_2317</name>
</gene>
<evidence type="ECO:0000313" key="3">
    <source>
        <dbReference type="Proteomes" id="UP000041254"/>
    </source>
</evidence>
<feature type="region of interest" description="Disordered" evidence="1">
    <location>
        <begin position="96"/>
        <end position="116"/>
    </location>
</feature>